<accession>A0ABS9KKI9</accession>
<dbReference type="Gene3D" id="1.10.10.60">
    <property type="entry name" value="Homeodomain-like"/>
    <property type="match status" value="1"/>
</dbReference>
<evidence type="ECO:0000256" key="3">
    <source>
        <dbReference type="ARBA" id="ARBA00023163"/>
    </source>
</evidence>
<feature type="domain" description="HTH araC/xylS-type" evidence="4">
    <location>
        <begin position="183"/>
        <end position="281"/>
    </location>
</feature>
<protein>
    <submittedName>
        <fullName evidence="5">Helix-turn-helix domain-containing protein</fullName>
    </submittedName>
</protein>
<dbReference type="RefSeq" id="WP_237868060.1">
    <property type="nucleotide sequence ID" value="NZ_JAKLTR010000001.1"/>
</dbReference>
<dbReference type="InterPro" id="IPR018060">
    <property type="entry name" value="HTH_AraC"/>
</dbReference>
<gene>
    <name evidence="5" type="ORF">LZZ85_01025</name>
</gene>
<organism evidence="5 6">
    <name type="scientific">Terrimonas ginsenosidimutans</name>
    <dbReference type="NCBI Taxonomy" id="2908004"/>
    <lineage>
        <taxon>Bacteria</taxon>
        <taxon>Pseudomonadati</taxon>
        <taxon>Bacteroidota</taxon>
        <taxon>Chitinophagia</taxon>
        <taxon>Chitinophagales</taxon>
        <taxon>Chitinophagaceae</taxon>
        <taxon>Terrimonas</taxon>
    </lineage>
</organism>
<dbReference type="PROSITE" id="PS01124">
    <property type="entry name" value="HTH_ARAC_FAMILY_2"/>
    <property type="match status" value="1"/>
</dbReference>
<dbReference type="InterPro" id="IPR009057">
    <property type="entry name" value="Homeodomain-like_sf"/>
</dbReference>
<keyword evidence="2" id="KW-0238">DNA-binding</keyword>
<reference evidence="5" key="1">
    <citation type="submission" date="2022-01" db="EMBL/GenBank/DDBJ databases">
        <authorList>
            <person name="Jo J.-H."/>
            <person name="Im W.-T."/>
        </authorList>
    </citation>
    <scope>NUCLEOTIDE SEQUENCE</scope>
    <source>
        <strain evidence="5">NA20</strain>
    </source>
</reference>
<keyword evidence="6" id="KW-1185">Reference proteome</keyword>
<name>A0ABS9KKI9_9BACT</name>
<dbReference type="SUPFAM" id="SSF46689">
    <property type="entry name" value="Homeodomain-like"/>
    <property type="match status" value="1"/>
</dbReference>
<keyword evidence="3" id="KW-0804">Transcription</keyword>
<dbReference type="EMBL" id="JAKLTR010000001">
    <property type="protein sequence ID" value="MCG2612832.1"/>
    <property type="molecule type" value="Genomic_DNA"/>
</dbReference>
<evidence type="ECO:0000256" key="2">
    <source>
        <dbReference type="ARBA" id="ARBA00023125"/>
    </source>
</evidence>
<dbReference type="Proteomes" id="UP001165367">
    <property type="component" value="Unassembled WGS sequence"/>
</dbReference>
<evidence type="ECO:0000256" key="1">
    <source>
        <dbReference type="ARBA" id="ARBA00023015"/>
    </source>
</evidence>
<dbReference type="PANTHER" id="PTHR43280">
    <property type="entry name" value="ARAC-FAMILY TRANSCRIPTIONAL REGULATOR"/>
    <property type="match status" value="1"/>
</dbReference>
<dbReference type="SMART" id="SM00342">
    <property type="entry name" value="HTH_ARAC"/>
    <property type="match status" value="1"/>
</dbReference>
<evidence type="ECO:0000259" key="4">
    <source>
        <dbReference type="PROSITE" id="PS01124"/>
    </source>
</evidence>
<dbReference type="Pfam" id="PF12833">
    <property type="entry name" value="HTH_18"/>
    <property type="match status" value="1"/>
</dbReference>
<evidence type="ECO:0000313" key="5">
    <source>
        <dbReference type="EMBL" id="MCG2612832.1"/>
    </source>
</evidence>
<proteinExistence type="predicted"/>
<keyword evidence="1" id="KW-0805">Transcription regulation</keyword>
<comment type="caution">
    <text evidence="5">The sequence shown here is derived from an EMBL/GenBank/DDBJ whole genome shotgun (WGS) entry which is preliminary data.</text>
</comment>
<dbReference type="PANTHER" id="PTHR43280:SF32">
    <property type="entry name" value="TRANSCRIPTIONAL REGULATORY PROTEIN"/>
    <property type="match status" value="1"/>
</dbReference>
<evidence type="ECO:0000313" key="6">
    <source>
        <dbReference type="Proteomes" id="UP001165367"/>
    </source>
</evidence>
<sequence>MLLQMSTTQLHDPVTGLMNQPRFSDAGISIQPVRASGTVNDNTEGFTLIVLSEGSGTINIDGGQISWEGTYACPLNDDCNYIIKESSFRSGYEIKLSKAFIQRNNLAIELLPFTRCNGFSLQSPAAEEIVYLVKKISLLQNFTNGQDESITATLIKLLLLYLHKSMPETNRAVTAKRQHALAGLFFNLVGKHFRARKMVTDYASELCISPHYLSQVVKEVTGETPSYFIQQQIAKEAKKQALMSSKSMKEVAYDLGFDDQAHFSKFFKKNTGMNFTTFRSTASFAL</sequence>